<dbReference type="InterPro" id="IPR052163">
    <property type="entry name" value="DGC-Regulatory_Protein"/>
</dbReference>
<dbReference type="NCBIfam" id="TIGR00254">
    <property type="entry name" value="GGDEF"/>
    <property type="match status" value="1"/>
</dbReference>
<dbReference type="EC" id="2.7.7.65" evidence="7"/>
<dbReference type="RefSeq" id="WP_378036706.1">
    <property type="nucleotide sequence ID" value="NZ_JBHSIV010000013.1"/>
</dbReference>
<dbReference type="GO" id="GO:0052621">
    <property type="term" value="F:diguanylate cyclase activity"/>
    <property type="evidence" value="ECO:0007669"/>
    <property type="project" value="UniProtKB-EC"/>
</dbReference>
<feature type="domain" description="GGDEF" evidence="6">
    <location>
        <begin position="120"/>
        <end position="250"/>
    </location>
</feature>
<evidence type="ECO:0000313" key="7">
    <source>
        <dbReference type="EMBL" id="MFC5063357.1"/>
    </source>
</evidence>
<gene>
    <name evidence="7" type="ORF">ACFPBZ_14145</name>
</gene>
<dbReference type="Pfam" id="PF00990">
    <property type="entry name" value="GGDEF"/>
    <property type="match status" value="1"/>
</dbReference>
<dbReference type="PROSITE" id="PS50887">
    <property type="entry name" value="GGDEF"/>
    <property type="match status" value="1"/>
</dbReference>
<evidence type="ECO:0000259" key="6">
    <source>
        <dbReference type="PROSITE" id="PS50887"/>
    </source>
</evidence>
<keyword evidence="7" id="KW-0548">Nucleotidyltransferase</keyword>
<reference evidence="8" key="1">
    <citation type="journal article" date="2019" name="Int. J. Syst. Evol. Microbiol.">
        <title>The Global Catalogue of Microorganisms (GCM) 10K type strain sequencing project: providing services to taxonomists for standard genome sequencing and annotation.</title>
        <authorList>
            <consortium name="The Broad Institute Genomics Platform"/>
            <consortium name="The Broad Institute Genome Sequencing Center for Infectious Disease"/>
            <person name="Wu L."/>
            <person name="Ma J."/>
        </authorList>
    </citation>
    <scope>NUCLEOTIDE SEQUENCE [LARGE SCALE GENOMIC DNA]</scope>
    <source>
        <strain evidence="8">CGMCC 4.7093</strain>
    </source>
</reference>
<evidence type="ECO:0000256" key="2">
    <source>
        <dbReference type="ARBA" id="ARBA00022989"/>
    </source>
</evidence>
<dbReference type="PANTHER" id="PTHR46663">
    <property type="entry name" value="DIGUANYLATE CYCLASE DGCT-RELATED"/>
    <property type="match status" value="1"/>
</dbReference>
<dbReference type="PANTHER" id="PTHR46663:SF2">
    <property type="entry name" value="GGDEF DOMAIN-CONTAINING PROTEIN"/>
    <property type="match status" value="1"/>
</dbReference>
<organism evidence="7 8">
    <name type="scientific">Actinomycetospora atypica</name>
    <dbReference type="NCBI Taxonomy" id="1290095"/>
    <lineage>
        <taxon>Bacteria</taxon>
        <taxon>Bacillati</taxon>
        <taxon>Actinomycetota</taxon>
        <taxon>Actinomycetes</taxon>
        <taxon>Pseudonocardiales</taxon>
        <taxon>Pseudonocardiaceae</taxon>
        <taxon>Actinomycetospora</taxon>
    </lineage>
</organism>
<dbReference type="Proteomes" id="UP001595947">
    <property type="component" value="Unassembled WGS sequence"/>
</dbReference>
<dbReference type="SUPFAM" id="SSF55073">
    <property type="entry name" value="Nucleotide cyclase"/>
    <property type="match status" value="1"/>
</dbReference>
<evidence type="ECO:0000313" key="8">
    <source>
        <dbReference type="Proteomes" id="UP001595947"/>
    </source>
</evidence>
<keyword evidence="3" id="KW-0175">Coiled coil</keyword>
<evidence type="ECO:0000259" key="5">
    <source>
        <dbReference type="PROSITE" id="PS50885"/>
    </source>
</evidence>
<protein>
    <submittedName>
        <fullName evidence="7">Diguanylate cyclase domain-containing protein</fullName>
        <ecNumber evidence="7">2.7.7.65</ecNumber>
    </submittedName>
</protein>
<proteinExistence type="predicted"/>
<keyword evidence="8" id="KW-1185">Reference proteome</keyword>
<dbReference type="InterPro" id="IPR043128">
    <property type="entry name" value="Rev_trsase/Diguanyl_cyclase"/>
</dbReference>
<dbReference type="SMART" id="SM00267">
    <property type="entry name" value="GGDEF"/>
    <property type="match status" value="1"/>
</dbReference>
<evidence type="ECO:0000256" key="3">
    <source>
        <dbReference type="SAM" id="Coils"/>
    </source>
</evidence>
<keyword evidence="2" id="KW-0472">Membrane</keyword>
<name>A0ABV9YNW2_9PSEU</name>
<dbReference type="InterPro" id="IPR003660">
    <property type="entry name" value="HAMP_dom"/>
</dbReference>
<keyword evidence="7" id="KW-0808">Transferase</keyword>
<evidence type="ECO:0000256" key="4">
    <source>
        <dbReference type="SAM" id="MobiDB-lite"/>
    </source>
</evidence>
<evidence type="ECO:0000256" key="1">
    <source>
        <dbReference type="ARBA" id="ARBA00022692"/>
    </source>
</evidence>
<keyword evidence="2" id="KW-1133">Transmembrane helix</keyword>
<dbReference type="InterPro" id="IPR029787">
    <property type="entry name" value="Nucleotide_cyclase"/>
</dbReference>
<feature type="compositionally biased region" description="Low complexity" evidence="4">
    <location>
        <begin position="264"/>
        <end position="275"/>
    </location>
</feature>
<keyword evidence="1" id="KW-0812">Transmembrane</keyword>
<dbReference type="CDD" id="cd01949">
    <property type="entry name" value="GGDEF"/>
    <property type="match status" value="1"/>
</dbReference>
<feature type="domain" description="HAMP" evidence="5">
    <location>
        <begin position="19"/>
        <end position="67"/>
    </location>
</feature>
<dbReference type="Gene3D" id="3.30.70.270">
    <property type="match status" value="1"/>
</dbReference>
<dbReference type="EMBL" id="JBHSIV010000013">
    <property type="protein sequence ID" value="MFC5063357.1"/>
    <property type="molecule type" value="Genomic_DNA"/>
</dbReference>
<dbReference type="PROSITE" id="PS50885">
    <property type="entry name" value="HAMP"/>
    <property type="match status" value="1"/>
</dbReference>
<accession>A0ABV9YNW2</accession>
<feature type="coiled-coil region" evidence="3">
    <location>
        <begin position="52"/>
        <end position="86"/>
    </location>
</feature>
<dbReference type="InterPro" id="IPR000160">
    <property type="entry name" value="GGDEF_dom"/>
</dbReference>
<comment type="caution">
    <text evidence="7">The sequence shown here is derived from an EMBL/GenBank/DDBJ whole genome shotgun (WGS) entry which is preliminary data.</text>
</comment>
<feature type="region of interest" description="Disordered" evidence="4">
    <location>
        <begin position="250"/>
        <end position="298"/>
    </location>
</feature>
<sequence>MLLPSADQWEQRCERPEERLDRLVEFVVELASGHLEARMAPSSRADELDSVIVGLNMLAEELQVLNDDLEKRVRERTRELATAREQLQHLALHDPLTNLANRTLLTDRLAAAVDEGSDTAPPAVIVLDLDGFKAVNDDHGHAVGDRLLVVVAARLRGAVRARDTVARLGGDEFAVVVVDAVPHEVVAVARRIQHRLRRPVVVSGHRCTVDASIGIRFGTDRPGPSTLLDDADLAMYAAKESGGGVRIFEPSLRPARRERRERANPAADPGPADPGQLALFEVAPFEDPDPDGGPRTAL</sequence>